<dbReference type="Gene3D" id="3.10.100.10">
    <property type="entry name" value="Mannose-Binding Protein A, subunit A"/>
    <property type="match status" value="1"/>
</dbReference>
<dbReference type="SUPFAM" id="SSF56436">
    <property type="entry name" value="C-type lectin-like"/>
    <property type="match status" value="1"/>
</dbReference>
<keyword evidence="7" id="KW-0732">Signal</keyword>
<keyword evidence="6" id="KW-1015">Disulfide bond</keyword>
<evidence type="ECO:0000256" key="2">
    <source>
        <dbReference type="ARBA" id="ARBA00022692"/>
    </source>
</evidence>
<evidence type="ECO:0000256" key="5">
    <source>
        <dbReference type="ARBA" id="ARBA00023136"/>
    </source>
</evidence>
<dbReference type="Gene3D" id="2.20.100.10">
    <property type="entry name" value="Thrombospondin type-1 (TSP1) repeat"/>
    <property type="match status" value="1"/>
</dbReference>
<dbReference type="AlphaFoldDB" id="A0AAU9XFF1"/>
<dbReference type="FunFam" id="2.20.100.10:FF:000007">
    <property type="entry name" value="Thrombospondin 1"/>
    <property type="match status" value="1"/>
</dbReference>
<dbReference type="InterPro" id="IPR050111">
    <property type="entry name" value="C-type_lectin/snaclec_domain"/>
</dbReference>
<keyword evidence="4" id="KW-1133">Transmembrane helix</keyword>
<evidence type="ECO:0000313" key="9">
    <source>
        <dbReference type="EMBL" id="CAH3146928.1"/>
    </source>
</evidence>
<dbReference type="InterPro" id="IPR016187">
    <property type="entry name" value="CTDL_fold"/>
</dbReference>
<dbReference type="CDD" id="cd00037">
    <property type="entry name" value="CLECT"/>
    <property type="match status" value="1"/>
</dbReference>
<dbReference type="SMART" id="SM00209">
    <property type="entry name" value="TSP1"/>
    <property type="match status" value="1"/>
</dbReference>
<dbReference type="SMART" id="SM00034">
    <property type="entry name" value="CLECT"/>
    <property type="match status" value="1"/>
</dbReference>
<proteinExistence type="predicted"/>
<dbReference type="PROSITE" id="PS50092">
    <property type="entry name" value="TSP1"/>
    <property type="match status" value="1"/>
</dbReference>
<dbReference type="Pfam" id="PF00059">
    <property type="entry name" value="Lectin_C"/>
    <property type="match status" value="1"/>
</dbReference>
<feature type="signal peptide" evidence="7">
    <location>
        <begin position="1"/>
        <end position="27"/>
    </location>
</feature>
<sequence length="340" mass="37226">MGMKEIIVILCLMLLSLSMEAIQPGEADEEELQTMLTTTSVNDSDDENNVEEEMETILGQIQTQIEKKKFGKKQKKKVLKLLDKLSAIADNCGDVQSEVKEDIKRIQELLQLKKFGKNKEARAEVLETLKNLYTKAGMCVVAVNGGYSTWSNWGQCTATCGGGTQKRTRTCTNPPPSNGGKTCLELNLGPTEEEQECNTQNCACPSGWPTNGVSCFYIDPSRTPDRSTAQQKCLGMGANLPTIKSAGERDFIFNLLKNNPGISNEGVWLGLNRRGSSFYWIDNSYAGYQVWGHGEPNNFGGHENCAQMYKGGGNAGKWNDNPCSGYGAAPSILCQKPVAH</sequence>
<evidence type="ECO:0000256" key="4">
    <source>
        <dbReference type="ARBA" id="ARBA00022989"/>
    </source>
</evidence>
<comment type="subcellular location">
    <subcellularLocation>
        <location evidence="1">Membrane</location>
        <topology evidence="1">Single-pass membrane protein</topology>
    </subcellularLocation>
</comment>
<dbReference type="InterPro" id="IPR036383">
    <property type="entry name" value="TSP1_rpt_sf"/>
</dbReference>
<evidence type="ECO:0000256" key="7">
    <source>
        <dbReference type="SAM" id="SignalP"/>
    </source>
</evidence>
<evidence type="ECO:0000256" key="6">
    <source>
        <dbReference type="ARBA" id="ARBA00023157"/>
    </source>
</evidence>
<dbReference type="PANTHER" id="PTHR22803">
    <property type="entry name" value="MANNOSE, PHOSPHOLIPASE, LECTIN RECEPTOR RELATED"/>
    <property type="match status" value="1"/>
</dbReference>
<reference evidence="9 10" key="1">
    <citation type="submission" date="2022-05" db="EMBL/GenBank/DDBJ databases">
        <authorList>
            <consortium name="Genoscope - CEA"/>
            <person name="William W."/>
        </authorList>
    </citation>
    <scope>NUCLEOTIDE SEQUENCE [LARGE SCALE GENOMIC DNA]</scope>
</reference>
<dbReference type="SUPFAM" id="SSF82895">
    <property type="entry name" value="TSP-1 type 1 repeat"/>
    <property type="match status" value="1"/>
</dbReference>
<feature type="chain" id="PRO_5043505121" description="C-type lectin domain-containing protein" evidence="7">
    <location>
        <begin position="28"/>
        <end position="340"/>
    </location>
</feature>
<dbReference type="GO" id="GO:0016020">
    <property type="term" value="C:membrane"/>
    <property type="evidence" value="ECO:0007669"/>
    <property type="project" value="UniProtKB-SubCell"/>
</dbReference>
<dbReference type="PROSITE" id="PS50041">
    <property type="entry name" value="C_TYPE_LECTIN_2"/>
    <property type="match status" value="1"/>
</dbReference>
<keyword evidence="3" id="KW-0677">Repeat</keyword>
<dbReference type="InterPro" id="IPR016186">
    <property type="entry name" value="C-type_lectin-like/link_sf"/>
</dbReference>
<dbReference type="InterPro" id="IPR000884">
    <property type="entry name" value="TSP1_rpt"/>
</dbReference>
<feature type="domain" description="C-type lectin" evidence="8">
    <location>
        <begin position="211"/>
        <end position="324"/>
    </location>
</feature>
<protein>
    <recommendedName>
        <fullName evidence="8">C-type lectin domain-containing protein</fullName>
    </recommendedName>
</protein>
<keyword evidence="2" id="KW-0812">Transmembrane</keyword>
<gene>
    <name evidence="9" type="ORF">PMEA_00023179</name>
</gene>
<keyword evidence="5" id="KW-0472">Membrane</keyword>
<organism evidence="9 10">
    <name type="scientific">Pocillopora meandrina</name>
    <dbReference type="NCBI Taxonomy" id="46732"/>
    <lineage>
        <taxon>Eukaryota</taxon>
        <taxon>Metazoa</taxon>
        <taxon>Cnidaria</taxon>
        <taxon>Anthozoa</taxon>
        <taxon>Hexacorallia</taxon>
        <taxon>Scleractinia</taxon>
        <taxon>Astrocoeniina</taxon>
        <taxon>Pocilloporidae</taxon>
        <taxon>Pocillopora</taxon>
    </lineage>
</organism>
<evidence type="ECO:0000259" key="8">
    <source>
        <dbReference type="PROSITE" id="PS50041"/>
    </source>
</evidence>
<dbReference type="Pfam" id="PF00090">
    <property type="entry name" value="TSP_1"/>
    <property type="match status" value="1"/>
</dbReference>
<evidence type="ECO:0000256" key="1">
    <source>
        <dbReference type="ARBA" id="ARBA00004167"/>
    </source>
</evidence>
<dbReference type="EMBL" id="CALNXJ010000042">
    <property type="protein sequence ID" value="CAH3146928.1"/>
    <property type="molecule type" value="Genomic_DNA"/>
</dbReference>
<name>A0AAU9XFF1_9CNID</name>
<dbReference type="Proteomes" id="UP001159428">
    <property type="component" value="Unassembled WGS sequence"/>
</dbReference>
<dbReference type="InterPro" id="IPR001304">
    <property type="entry name" value="C-type_lectin-like"/>
</dbReference>
<accession>A0AAU9XFF1</accession>
<comment type="caution">
    <text evidence="9">The sequence shown here is derived from an EMBL/GenBank/DDBJ whole genome shotgun (WGS) entry which is preliminary data.</text>
</comment>
<evidence type="ECO:0000313" key="10">
    <source>
        <dbReference type="Proteomes" id="UP001159428"/>
    </source>
</evidence>
<keyword evidence="10" id="KW-1185">Reference proteome</keyword>
<evidence type="ECO:0000256" key="3">
    <source>
        <dbReference type="ARBA" id="ARBA00022737"/>
    </source>
</evidence>